<name>A0AAQ3NT33_VIGMU</name>
<dbReference type="Proteomes" id="UP001374535">
    <property type="component" value="Chromosome 4"/>
</dbReference>
<protein>
    <submittedName>
        <fullName evidence="1">Uncharacterized protein</fullName>
    </submittedName>
</protein>
<accession>A0AAQ3NT33</accession>
<sequence length="184" mass="19298">MLAMEDGVGAEYTMGPAMHGKLFTDSFPSSISLSESRASKTLEGTGSGQSSSGTKLCRIFLTSVALSIGHTSFLMDAFNSISLGSIRRSLRALRRLKDFKDAFCFCSLLSVSALSSIESSLSSLSSSIPNRSVNHLDQVPITVFSCAPAPKLIFPGGMGRTLGSLTASDTGSVGISSEDSRRIA</sequence>
<proteinExistence type="predicted"/>
<gene>
    <name evidence="1" type="ORF">V8G54_013090</name>
</gene>
<organism evidence="1 2">
    <name type="scientific">Vigna mungo</name>
    <name type="common">Black gram</name>
    <name type="synonym">Phaseolus mungo</name>
    <dbReference type="NCBI Taxonomy" id="3915"/>
    <lineage>
        <taxon>Eukaryota</taxon>
        <taxon>Viridiplantae</taxon>
        <taxon>Streptophyta</taxon>
        <taxon>Embryophyta</taxon>
        <taxon>Tracheophyta</taxon>
        <taxon>Spermatophyta</taxon>
        <taxon>Magnoliopsida</taxon>
        <taxon>eudicotyledons</taxon>
        <taxon>Gunneridae</taxon>
        <taxon>Pentapetalae</taxon>
        <taxon>rosids</taxon>
        <taxon>fabids</taxon>
        <taxon>Fabales</taxon>
        <taxon>Fabaceae</taxon>
        <taxon>Papilionoideae</taxon>
        <taxon>50 kb inversion clade</taxon>
        <taxon>NPAAA clade</taxon>
        <taxon>indigoferoid/millettioid clade</taxon>
        <taxon>Phaseoleae</taxon>
        <taxon>Vigna</taxon>
    </lineage>
</organism>
<evidence type="ECO:0000313" key="1">
    <source>
        <dbReference type="EMBL" id="WVZ15524.1"/>
    </source>
</evidence>
<reference evidence="1 2" key="1">
    <citation type="journal article" date="2023" name="Life. Sci Alliance">
        <title>Evolutionary insights into 3D genome organization and epigenetic landscape of Vigna mungo.</title>
        <authorList>
            <person name="Junaid A."/>
            <person name="Singh B."/>
            <person name="Bhatia S."/>
        </authorList>
    </citation>
    <scope>NUCLEOTIDE SEQUENCE [LARGE SCALE GENOMIC DNA]</scope>
    <source>
        <strain evidence="1">Urdbean</strain>
    </source>
</reference>
<evidence type="ECO:0000313" key="2">
    <source>
        <dbReference type="Proteomes" id="UP001374535"/>
    </source>
</evidence>
<dbReference type="AlphaFoldDB" id="A0AAQ3NT33"/>
<feature type="non-terminal residue" evidence="1">
    <location>
        <position position="1"/>
    </location>
</feature>
<dbReference type="EMBL" id="CP144697">
    <property type="protein sequence ID" value="WVZ15524.1"/>
    <property type="molecule type" value="Genomic_DNA"/>
</dbReference>
<keyword evidence="2" id="KW-1185">Reference proteome</keyword>